<evidence type="ECO:0000259" key="7">
    <source>
        <dbReference type="PROSITE" id="PS50850"/>
    </source>
</evidence>
<feature type="transmembrane region" description="Helical" evidence="6">
    <location>
        <begin position="299"/>
        <end position="319"/>
    </location>
</feature>
<dbReference type="InterPro" id="IPR036259">
    <property type="entry name" value="MFS_trans_sf"/>
</dbReference>
<feature type="domain" description="Major facilitator superfamily (MFS) profile" evidence="7">
    <location>
        <begin position="13"/>
        <end position="495"/>
    </location>
</feature>
<dbReference type="Pfam" id="PF07690">
    <property type="entry name" value="MFS_1"/>
    <property type="match status" value="1"/>
</dbReference>
<feature type="transmembrane region" description="Helical" evidence="6">
    <location>
        <begin position="48"/>
        <end position="67"/>
    </location>
</feature>
<keyword evidence="9" id="KW-1185">Reference proteome</keyword>
<evidence type="ECO:0000313" key="9">
    <source>
        <dbReference type="Proteomes" id="UP000604737"/>
    </source>
</evidence>
<organism evidence="8 9">
    <name type="scientific">Jeongeupia chitinilytica</name>
    <dbReference type="NCBI Taxonomy" id="1041641"/>
    <lineage>
        <taxon>Bacteria</taxon>
        <taxon>Pseudomonadati</taxon>
        <taxon>Pseudomonadota</taxon>
        <taxon>Betaproteobacteria</taxon>
        <taxon>Neisseriales</taxon>
        <taxon>Chitinibacteraceae</taxon>
        <taxon>Jeongeupia</taxon>
    </lineage>
</organism>
<evidence type="ECO:0000256" key="6">
    <source>
        <dbReference type="SAM" id="Phobius"/>
    </source>
</evidence>
<dbReference type="Gene3D" id="1.20.1250.20">
    <property type="entry name" value="MFS general substrate transporter like domains"/>
    <property type="match status" value="1"/>
</dbReference>
<comment type="subcellular location">
    <subcellularLocation>
        <location evidence="1">Membrane</location>
        <topology evidence="1">Multi-pass membrane protein</topology>
    </subcellularLocation>
</comment>
<evidence type="ECO:0000256" key="4">
    <source>
        <dbReference type="ARBA" id="ARBA00022989"/>
    </source>
</evidence>
<dbReference type="InterPro" id="IPR005829">
    <property type="entry name" value="Sugar_transporter_CS"/>
</dbReference>
<keyword evidence="2" id="KW-0813">Transport</keyword>
<dbReference type="PROSITE" id="PS00216">
    <property type="entry name" value="SUGAR_TRANSPORT_1"/>
    <property type="match status" value="1"/>
</dbReference>
<dbReference type="PANTHER" id="PTHR42718:SF9">
    <property type="entry name" value="MAJOR FACILITATOR SUPERFAMILY MULTIDRUG TRANSPORTER MFSC"/>
    <property type="match status" value="1"/>
</dbReference>
<dbReference type="RefSeq" id="WP_189459773.1">
    <property type="nucleotide sequence ID" value="NZ_BMYO01000004.1"/>
</dbReference>
<proteinExistence type="predicted"/>
<sequence length="510" mass="53259">MSAHPHPYGKWLVLAAVCLAGMMLPLSFTAPGIAIPAISRDLGGSTPALAWVVNGFILSFGSVVMAAGALADRFGRKRVFRNGIAAFGALSLLQGLAPDLPSLITLRALQGIAAATAMAGGSASLAHEFDGKQRTQAYSLLGTSFGIGLAFGPVWAGFLIEQFGWRSIFLTNVAISLLVLLFGVPRMHESRDPDARGVDLWGTVTFTGLLLLLTLGIMQGPQRGWSSPLVVALLLGAAVFLAVFIQVESLHPRSMLDLRLFRNLRFLGAQALPLGTAFSFVVPLIILPVRFIGVEGYDPVRAGLMMIPLSAPMLFVPFLGALLTRWFAASSLCAVGFAISTAALLWLATVAPGAPAADFVWPMLLIGVGAGLPWGLMDDLAISVVARERAGMATGFFTTVRVAGESLGLAISGVVLIGLLQVGLAQQFGNHIAVVSIANTLAAGDIAQAQTALPGHDPSVWLAIYGKAFQQMAFVLAALTLISGLIAFVTLRHAHARQAAGATLAPQANG</sequence>
<feature type="transmembrane region" description="Helical" evidence="6">
    <location>
        <begin position="468"/>
        <end position="491"/>
    </location>
</feature>
<dbReference type="Proteomes" id="UP000604737">
    <property type="component" value="Unassembled WGS sequence"/>
</dbReference>
<dbReference type="EMBL" id="BMYO01000004">
    <property type="protein sequence ID" value="GHD61497.1"/>
    <property type="molecule type" value="Genomic_DNA"/>
</dbReference>
<gene>
    <name evidence="8" type="ORF">GCM10007350_15940</name>
</gene>
<evidence type="ECO:0000256" key="1">
    <source>
        <dbReference type="ARBA" id="ARBA00004141"/>
    </source>
</evidence>
<feature type="transmembrane region" description="Helical" evidence="6">
    <location>
        <begin position="197"/>
        <end position="219"/>
    </location>
</feature>
<feature type="transmembrane region" description="Helical" evidence="6">
    <location>
        <begin position="225"/>
        <end position="245"/>
    </location>
</feature>
<protein>
    <submittedName>
        <fullName evidence="8">MFS transporter</fullName>
    </submittedName>
</protein>
<feature type="transmembrane region" description="Helical" evidence="6">
    <location>
        <begin position="398"/>
        <end position="420"/>
    </location>
</feature>
<name>A0ABQ3H0L0_9NEIS</name>
<feature type="transmembrane region" description="Helical" evidence="6">
    <location>
        <begin position="12"/>
        <end position="36"/>
    </location>
</feature>
<keyword evidence="4 6" id="KW-1133">Transmembrane helix</keyword>
<comment type="caution">
    <text evidence="8">The sequence shown here is derived from an EMBL/GenBank/DDBJ whole genome shotgun (WGS) entry which is preliminary data.</text>
</comment>
<dbReference type="InterPro" id="IPR020846">
    <property type="entry name" value="MFS_dom"/>
</dbReference>
<dbReference type="CDD" id="cd17321">
    <property type="entry name" value="MFS_MMR_MDR_like"/>
    <property type="match status" value="1"/>
</dbReference>
<evidence type="ECO:0000256" key="5">
    <source>
        <dbReference type="ARBA" id="ARBA00023136"/>
    </source>
</evidence>
<keyword evidence="3 6" id="KW-0812">Transmembrane</keyword>
<dbReference type="PROSITE" id="PS50850">
    <property type="entry name" value="MFS"/>
    <property type="match status" value="1"/>
</dbReference>
<feature type="transmembrane region" description="Helical" evidence="6">
    <location>
        <begin position="138"/>
        <end position="158"/>
    </location>
</feature>
<evidence type="ECO:0000256" key="3">
    <source>
        <dbReference type="ARBA" id="ARBA00022692"/>
    </source>
</evidence>
<dbReference type="PANTHER" id="PTHR42718">
    <property type="entry name" value="MAJOR FACILITATOR SUPERFAMILY MULTIDRUG TRANSPORTER MFSC"/>
    <property type="match status" value="1"/>
</dbReference>
<dbReference type="SUPFAM" id="SSF103473">
    <property type="entry name" value="MFS general substrate transporter"/>
    <property type="match status" value="1"/>
</dbReference>
<dbReference type="Gene3D" id="1.20.1720.10">
    <property type="entry name" value="Multidrug resistance protein D"/>
    <property type="match status" value="1"/>
</dbReference>
<dbReference type="InterPro" id="IPR011701">
    <property type="entry name" value="MFS"/>
</dbReference>
<feature type="transmembrane region" description="Helical" evidence="6">
    <location>
        <begin position="326"/>
        <end position="347"/>
    </location>
</feature>
<reference evidence="9" key="1">
    <citation type="journal article" date="2019" name="Int. J. Syst. Evol. Microbiol.">
        <title>The Global Catalogue of Microorganisms (GCM) 10K type strain sequencing project: providing services to taxonomists for standard genome sequencing and annotation.</title>
        <authorList>
            <consortium name="The Broad Institute Genomics Platform"/>
            <consortium name="The Broad Institute Genome Sequencing Center for Infectious Disease"/>
            <person name="Wu L."/>
            <person name="Ma J."/>
        </authorList>
    </citation>
    <scope>NUCLEOTIDE SEQUENCE [LARGE SCALE GENOMIC DNA]</scope>
    <source>
        <strain evidence="9">KCTC 23701</strain>
    </source>
</reference>
<keyword evidence="5 6" id="KW-0472">Membrane</keyword>
<evidence type="ECO:0000256" key="2">
    <source>
        <dbReference type="ARBA" id="ARBA00022448"/>
    </source>
</evidence>
<feature type="transmembrane region" description="Helical" evidence="6">
    <location>
        <begin position="164"/>
        <end position="185"/>
    </location>
</feature>
<evidence type="ECO:0000313" key="8">
    <source>
        <dbReference type="EMBL" id="GHD61497.1"/>
    </source>
</evidence>
<feature type="transmembrane region" description="Helical" evidence="6">
    <location>
        <begin position="266"/>
        <end position="287"/>
    </location>
</feature>
<accession>A0ABQ3H0L0</accession>
<feature type="transmembrane region" description="Helical" evidence="6">
    <location>
        <begin position="359"/>
        <end position="377"/>
    </location>
</feature>